<protein>
    <submittedName>
        <fullName evidence="1">Uncharacterized protein</fullName>
    </submittedName>
</protein>
<organism evidence="1 2">
    <name type="scientific">Dichanthelium oligosanthes</name>
    <dbReference type="NCBI Taxonomy" id="888268"/>
    <lineage>
        <taxon>Eukaryota</taxon>
        <taxon>Viridiplantae</taxon>
        <taxon>Streptophyta</taxon>
        <taxon>Embryophyta</taxon>
        <taxon>Tracheophyta</taxon>
        <taxon>Spermatophyta</taxon>
        <taxon>Magnoliopsida</taxon>
        <taxon>Liliopsida</taxon>
        <taxon>Poales</taxon>
        <taxon>Poaceae</taxon>
        <taxon>PACMAD clade</taxon>
        <taxon>Panicoideae</taxon>
        <taxon>Panicodae</taxon>
        <taxon>Paniceae</taxon>
        <taxon>Dichantheliinae</taxon>
        <taxon>Dichanthelium</taxon>
    </lineage>
</organism>
<name>A0A1E5WHS2_9POAL</name>
<dbReference type="InterPro" id="IPR032675">
    <property type="entry name" value="LRR_dom_sf"/>
</dbReference>
<dbReference type="OrthoDB" id="544346at2759"/>
<dbReference type="SUPFAM" id="SSF52058">
    <property type="entry name" value="L domain-like"/>
    <property type="match status" value="1"/>
</dbReference>
<dbReference type="EMBL" id="LWDX02007260">
    <property type="protein sequence ID" value="OEL36946.1"/>
    <property type="molecule type" value="Genomic_DNA"/>
</dbReference>
<dbReference type="AlphaFoldDB" id="A0A1E5WHS2"/>
<dbReference type="InterPro" id="IPR001611">
    <property type="entry name" value="Leu-rich_rpt"/>
</dbReference>
<comment type="caution">
    <text evidence="1">The sequence shown here is derived from an EMBL/GenBank/DDBJ whole genome shotgun (WGS) entry which is preliminary data.</text>
</comment>
<evidence type="ECO:0000313" key="2">
    <source>
        <dbReference type="Proteomes" id="UP000095767"/>
    </source>
</evidence>
<dbReference type="PANTHER" id="PTHR48054:SF94">
    <property type="entry name" value="LEUCINE-RICH REPEAT RECEPTOR-LIKE PROTEIN FASCIATED EAR2"/>
    <property type="match status" value="1"/>
</dbReference>
<reference evidence="1 2" key="1">
    <citation type="submission" date="2016-09" db="EMBL/GenBank/DDBJ databases">
        <title>The draft genome of Dichanthelium oligosanthes: A C3 panicoid grass species.</title>
        <authorList>
            <person name="Studer A.J."/>
            <person name="Schnable J.C."/>
            <person name="Brutnell T.P."/>
        </authorList>
    </citation>
    <scope>NUCLEOTIDE SEQUENCE [LARGE SCALE GENOMIC DNA]</scope>
    <source>
        <strain evidence="2">cv. Kellogg 1175</strain>
        <tissue evidence="1">Leaf</tissue>
    </source>
</reference>
<evidence type="ECO:0000313" key="1">
    <source>
        <dbReference type="EMBL" id="OEL36946.1"/>
    </source>
</evidence>
<accession>A0A1E5WHS2</accession>
<dbReference type="InterPro" id="IPR052592">
    <property type="entry name" value="LRR-RLK"/>
</dbReference>
<sequence>MQSNRITGTIPIGFGKLPSLQRLELAGNDLSGEIPGDLASSTSLSFIDVSHNHLHSKTAQHWQRWTCPTTGLLA</sequence>
<gene>
    <name evidence="1" type="ORF">BAE44_0002034</name>
</gene>
<dbReference type="Pfam" id="PF13855">
    <property type="entry name" value="LRR_8"/>
    <property type="match status" value="1"/>
</dbReference>
<dbReference type="Proteomes" id="UP000095767">
    <property type="component" value="Unassembled WGS sequence"/>
</dbReference>
<proteinExistence type="predicted"/>
<dbReference type="STRING" id="888268.A0A1E5WHS2"/>
<dbReference type="PANTHER" id="PTHR48054">
    <property type="entry name" value="RECEPTOR KINASE-LIKE PROTEIN XA21"/>
    <property type="match status" value="1"/>
</dbReference>
<keyword evidence="2" id="KW-1185">Reference proteome</keyword>
<dbReference type="Gene3D" id="3.80.10.10">
    <property type="entry name" value="Ribonuclease Inhibitor"/>
    <property type="match status" value="1"/>
</dbReference>